<dbReference type="InterPro" id="IPR030378">
    <property type="entry name" value="G_CP_dom"/>
</dbReference>
<dbReference type="CDD" id="cd01855">
    <property type="entry name" value="YqeH"/>
    <property type="match status" value="1"/>
</dbReference>
<dbReference type="SUPFAM" id="SSF52540">
    <property type="entry name" value="P-loop containing nucleoside triphosphate hydrolases"/>
    <property type="match status" value="1"/>
</dbReference>
<keyword evidence="3" id="KW-1185">Reference proteome</keyword>
<dbReference type="InterPro" id="IPR027417">
    <property type="entry name" value="P-loop_NTPase"/>
</dbReference>
<reference evidence="2 3" key="1">
    <citation type="journal article" date="2022" name="Int. J. Syst. Evol. Microbiol.">
        <title>Apilactobacillus apisilvae sp. nov., Nicolia spurrieriana gen. nov. sp. nov., Bombilactobacillus folatiphilus sp. nov. and Bombilactobacillus thymidiniphilus sp. nov., four new lactic acid bacterial isolates from stingless bees Tetragonula carbonaria and Austroplebeia australis.</title>
        <authorList>
            <person name="Oliphant S.A."/>
            <person name="Watson-Haigh N.S."/>
            <person name="Sumby K.M."/>
            <person name="Gardner J."/>
            <person name="Groom S."/>
            <person name="Jiranek V."/>
        </authorList>
    </citation>
    <scope>NUCLEOTIDE SEQUENCE [LARGE SCALE GENOMIC DNA]</scope>
    <source>
        <strain evidence="2 3">SG4_A1</strain>
    </source>
</reference>
<sequence>MTEELYCIGCGALLQSTNSTQPGYVPASALQKFATADDHELYCQRCFRLRHYNEITPVSFADDFFQKLLKNIGREDALVVYVVDVFNFAGSVIPDLQKYIRHNPLLVVGNKTDLLPKSYKKTKVKTWLQQQVQQIGLKPLATTLVSAKKLTQVDELLRKIDSLRKGRNVYIIGATNVGKSTLINAIIKARSDFPALITTSNFPGTTLNEIHIGLDDGSDLIDTPGVIHDGQIANLLDPKELKYIAPQAEIHPRIFQLNPGQTLFLAGLGRLDFIAGEPGSFIAYVENNLYVHRTKLANADQFYRQHVGELLQPPHLNTDLPPLVGQEFNLTTKSDIIFSGLGWISVPANVQVKAYLPTGITLETRQALIN</sequence>
<dbReference type="Proteomes" id="UP000831947">
    <property type="component" value="Chromosome"/>
</dbReference>
<accession>A0ABY4PCE3</accession>
<organism evidence="2 3">
    <name type="scientific">Bombilactobacillus thymidiniphilus</name>
    <dbReference type="NCBI Taxonomy" id="2923363"/>
    <lineage>
        <taxon>Bacteria</taxon>
        <taxon>Bacillati</taxon>
        <taxon>Bacillota</taxon>
        <taxon>Bacilli</taxon>
        <taxon>Lactobacillales</taxon>
        <taxon>Lactobacillaceae</taxon>
        <taxon>Bombilactobacillus</taxon>
    </lineage>
</organism>
<gene>
    <name evidence="2" type="primary">yqeH</name>
    <name evidence="2" type="ORF">MOO47_06205</name>
</gene>
<dbReference type="PANTHER" id="PTHR46406:SF1">
    <property type="entry name" value="NITRIC OXIDE-ASSOCIATED PROTEIN 1"/>
    <property type="match status" value="1"/>
</dbReference>
<dbReference type="Pfam" id="PF01926">
    <property type="entry name" value="MMR_HSR1"/>
    <property type="match status" value="1"/>
</dbReference>
<dbReference type="RefSeq" id="WP_249512592.1">
    <property type="nucleotide sequence ID" value="NZ_CP093365.1"/>
</dbReference>
<protein>
    <submittedName>
        <fullName evidence="2">Ribosome biogenesis GTPase YqeH</fullName>
    </submittedName>
</protein>
<dbReference type="InterPro" id="IPR006073">
    <property type="entry name" value="GTP-bd"/>
</dbReference>
<dbReference type="InterPro" id="IPR048422">
    <property type="entry name" value="NOA1/YqeH-like_C"/>
</dbReference>
<dbReference type="Gene3D" id="3.40.50.300">
    <property type="entry name" value="P-loop containing nucleotide triphosphate hydrolases"/>
    <property type="match status" value="1"/>
</dbReference>
<dbReference type="Pfam" id="PF21516">
    <property type="entry name" value="YqeH-like_C"/>
    <property type="match status" value="1"/>
</dbReference>
<name>A0ABY4PCE3_9LACO</name>
<evidence type="ECO:0000259" key="1">
    <source>
        <dbReference type="PROSITE" id="PS51721"/>
    </source>
</evidence>
<dbReference type="InterPro" id="IPR052807">
    <property type="entry name" value="Mito_transl_resp_regulator"/>
</dbReference>
<dbReference type="PROSITE" id="PS51721">
    <property type="entry name" value="G_CP"/>
    <property type="match status" value="1"/>
</dbReference>
<dbReference type="EMBL" id="CP093365">
    <property type="protein sequence ID" value="UQS83366.1"/>
    <property type="molecule type" value="Genomic_DNA"/>
</dbReference>
<feature type="domain" description="CP-type G" evidence="1">
    <location>
        <begin position="66"/>
        <end position="229"/>
    </location>
</feature>
<proteinExistence type="predicted"/>
<dbReference type="PANTHER" id="PTHR46406">
    <property type="entry name" value="NITRIC OXIDE-ASSOCIATED PROTEIN 1"/>
    <property type="match status" value="1"/>
</dbReference>
<evidence type="ECO:0000313" key="3">
    <source>
        <dbReference type="Proteomes" id="UP000831947"/>
    </source>
</evidence>
<dbReference type="InterPro" id="IPR019988">
    <property type="entry name" value="GTP-bd_ribosome_bgen_YqeH"/>
</dbReference>
<evidence type="ECO:0000313" key="2">
    <source>
        <dbReference type="EMBL" id="UQS83366.1"/>
    </source>
</evidence>
<dbReference type="NCBIfam" id="TIGR03597">
    <property type="entry name" value="GTPase_YqeH"/>
    <property type="match status" value="1"/>
</dbReference>